<evidence type="ECO:0000256" key="3">
    <source>
        <dbReference type="ARBA" id="ARBA00022989"/>
    </source>
</evidence>
<feature type="transmembrane region" description="Helical" evidence="5">
    <location>
        <begin position="14"/>
        <end position="35"/>
    </location>
</feature>
<reference evidence="7 8" key="1">
    <citation type="journal article" date="2015" name="Genome Announc.">
        <title>Expanding the biotechnology potential of lactobacilli through comparative genomics of 213 strains and associated genera.</title>
        <authorList>
            <person name="Sun Z."/>
            <person name="Harris H.M."/>
            <person name="McCann A."/>
            <person name="Guo C."/>
            <person name="Argimon S."/>
            <person name="Zhang W."/>
            <person name="Yang X."/>
            <person name="Jeffery I.B."/>
            <person name="Cooney J.C."/>
            <person name="Kagawa T.F."/>
            <person name="Liu W."/>
            <person name="Song Y."/>
            <person name="Salvetti E."/>
            <person name="Wrobel A."/>
            <person name="Rasinkangas P."/>
            <person name="Parkhill J."/>
            <person name="Rea M.C."/>
            <person name="O'Sullivan O."/>
            <person name="Ritari J."/>
            <person name="Douillard F.P."/>
            <person name="Paul Ross R."/>
            <person name="Yang R."/>
            <person name="Briner A.E."/>
            <person name="Felis G.E."/>
            <person name="de Vos W.M."/>
            <person name="Barrangou R."/>
            <person name="Klaenhammer T.R."/>
            <person name="Caufield P.W."/>
            <person name="Cui Y."/>
            <person name="Zhang H."/>
            <person name="O'Toole P.W."/>
        </authorList>
    </citation>
    <scope>NUCLEOTIDE SEQUENCE [LARGE SCALE GENOMIC DNA]</scope>
    <source>
        <strain evidence="7 8">DSM 18527</strain>
    </source>
</reference>
<dbReference type="PANTHER" id="PTHR43077:SF5">
    <property type="entry name" value="PHAGE INFECTION PROTEIN"/>
    <property type="match status" value="1"/>
</dbReference>
<evidence type="ECO:0000313" key="7">
    <source>
        <dbReference type="EMBL" id="KRM33415.1"/>
    </source>
</evidence>
<name>X0PTR9_9LACO</name>
<keyword evidence="4 5" id="KW-0472">Membrane</keyword>
<comment type="subcellular location">
    <subcellularLocation>
        <location evidence="1">Membrane</location>
        <topology evidence="1">Multi-pass membrane protein</topology>
    </subcellularLocation>
</comment>
<dbReference type="GO" id="GO:0140359">
    <property type="term" value="F:ABC-type transporter activity"/>
    <property type="evidence" value="ECO:0007669"/>
    <property type="project" value="InterPro"/>
</dbReference>
<dbReference type="Proteomes" id="UP000051236">
    <property type="component" value="Unassembled WGS sequence"/>
</dbReference>
<sequence>MLVSEWKYLLKHRMMLVVLLMIALIPAIYCFIYLASMWNTYGKMANLPVAIVNHDQAVNYQHRHLAIGRNLTTNLVKSQSLNFKHISARKANTGLKSGKYYMVLTIPTNFSKDATTILSAQPKTMALYFKFNSGQNFIVSKMTSGAATAIKAKVSAQVTTLYTQIVLNGLGAAKNGMVQAALGGAALTTGSQKLLAGESQLNSGTTALSSGLNQVKAGNDKLLQGNQTLTNGLTKLTSRAPQLAAGQTQIQNSLVKLRQTTQPSSAADLANLLASSQQLATGFKVYTQGVTSLASGNANMGQGLQTLATSLPALQKGSGQLAAGTQTLTQGTQQLLTGSQTLTTGLTAGVQKLQILHTTSLNATTMAQPVKAHSSDIAKVPNNGTGMAPFAIAIGLYVGGIAIGTMYDAFLPHKKPKYALTWWGSKASVVGLVGILQAVLLFWSLTQGNHLQVAQPLQLFLVILLGSWLFLSLIFALRLLLGGFGTWLISIVLVLQLAASGGLYPTFLVNHFAQSLNTWLPMTYLINALRSVISTHQALQGDIWLMVLIMIGLNLAIILRFQLSLHRFAEFAS</sequence>
<dbReference type="InterPro" id="IPR051328">
    <property type="entry name" value="T7SS_ABC-Transporter"/>
</dbReference>
<feature type="transmembrane region" description="Helical" evidence="5">
    <location>
        <begin position="427"/>
        <end position="445"/>
    </location>
</feature>
<dbReference type="NCBIfam" id="TIGR03061">
    <property type="entry name" value="pip_yhgE_Nterm"/>
    <property type="match status" value="1"/>
</dbReference>
<evidence type="ECO:0000256" key="4">
    <source>
        <dbReference type="ARBA" id="ARBA00023136"/>
    </source>
</evidence>
<dbReference type="PATRIC" id="fig|1423734.3.peg.2853"/>
<dbReference type="eggNOG" id="COG1511">
    <property type="taxonomic scope" value="Bacteria"/>
</dbReference>
<dbReference type="EMBL" id="AZGA01000052">
    <property type="protein sequence ID" value="KRM33415.1"/>
    <property type="molecule type" value="Genomic_DNA"/>
</dbReference>
<evidence type="ECO:0000313" key="8">
    <source>
        <dbReference type="Proteomes" id="UP000051236"/>
    </source>
</evidence>
<dbReference type="Pfam" id="PF12698">
    <property type="entry name" value="ABC2_membrane_3"/>
    <property type="match status" value="1"/>
</dbReference>
<comment type="caution">
    <text evidence="7">The sequence shown here is derived from an EMBL/GenBank/DDBJ whole genome shotgun (WGS) entry which is preliminary data.</text>
</comment>
<feature type="transmembrane region" description="Helical" evidence="5">
    <location>
        <begin position="457"/>
        <end position="481"/>
    </location>
</feature>
<dbReference type="AlphaFoldDB" id="X0PTR9"/>
<evidence type="ECO:0000259" key="6">
    <source>
        <dbReference type="Pfam" id="PF12698"/>
    </source>
</evidence>
<keyword evidence="2 5" id="KW-0812">Transmembrane</keyword>
<dbReference type="STRING" id="1423734.FC83_GL002806"/>
<evidence type="ECO:0000256" key="1">
    <source>
        <dbReference type="ARBA" id="ARBA00004141"/>
    </source>
</evidence>
<dbReference type="InterPro" id="IPR017501">
    <property type="entry name" value="Phage_infect_YhgE_C"/>
</dbReference>
<dbReference type="InterPro" id="IPR013525">
    <property type="entry name" value="ABC2_TM"/>
</dbReference>
<feature type="domain" description="ABC-2 type transporter transmembrane" evidence="6">
    <location>
        <begin position="19"/>
        <end position="558"/>
    </location>
</feature>
<gene>
    <name evidence="7" type="ORF">FC83_GL002806</name>
</gene>
<dbReference type="NCBIfam" id="TIGR03062">
    <property type="entry name" value="pip_yhgE_Cterm"/>
    <property type="match status" value="1"/>
</dbReference>
<evidence type="ECO:0000256" key="2">
    <source>
        <dbReference type="ARBA" id="ARBA00022692"/>
    </source>
</evidence>
<dbReference type="Gene3D" id="3.40.1710.10">
    <property type="entry name" value="abc type-2 transporter like domain"/>
    <property type="match status" value="1"/>
</dbReference>
<organism evidence="7 8">
    <name type="scientific">Agrilactobacillus composti DSM 18527 = JCM 14202</name>
    <dbReference type="NCBI Taxonomy" id="1423734"/>
    <lineage>
        <taxon>Bacteria</taxon>
        <taxon>Bacillati</taxon>
        <taxon>Bacillota</taxon>
        <taxon>Bacilli</taxon>
        <taxon>Lactobacillales</taxon>
        <taxon>Lactobacillaceae</taxon>
        <taxon>Agrilactobacillus</taxon>
    </lineage>
</organism>
<keyword evidence="8" id="KW-1185">Reference proteome</keyword>
<feature type="transmembrane region" description="Helical" evidence="5">
    <location>
        <begin position="543"/>
        <end position="563"/>
    </location>
</feature>
<dbReference type="GO" id="GO:0016020">
    <property type="term" value="C:membrane"/>
    <property type="evidence" value="ECO:0007669"/>
    <property type="project" value="UniProtKB-SubCell"/>
</dbReference>
<dbReference type="OrthoDB" id="9811483at2"/>
<feature type="transmembrane region" description="Helical" evidence="5">
    <location>
        <begin position="487"/>
        <end position="507"/>
    </location>
</feature>
<protein>
    <submittedName>
        <fullName evidence="7">YhgE Pip domain protein</fullName>
    </submittedName>
</protein>
<proteinExistence type="predicted"/>
<accession>X0PTR9</accession>
<feature type="transmembrane region" description="Helical" evidence="5">
    <location>
        <begin position="387"/>
        <end position="407"/>
    </location>
</feature>
<dbReference type="InterPro" id="IPR017500">
    <property type="entry name" value="Phage_infect_YhgE_N"/>
</dbReference>
<dbReference type="PANTHER" id="PTHR43077">
    <property type="entry name" value="TRANSPORT PERMEASE YVFS-RELATED"/>
    <property type="match status" value="1"/>
</dbReference>
<evidence type="ECO:0000256" key="5">
    <source>
        <dbReference type="SAM" id="Phobius"/>
    </source>
</evidence>
<dbReference type="RefSeq" id="WP_035454149.1">
    <property type="nucleotide sequence ID" value="NZ_AZGA01000052.1"/>
</dbReference>
<keyword evidence="3 5" id="KW-1133">Transmembrane helix</keyword>